<comment type="similarity">
    <text evidence="5">Belongs to the HAD-like hydrolase superfamily. Cof family.</text>
</comment>
<proteinExistence type="inferred from homology"/>
<dbReference type="STRING" id="376489.A5892_13965"/>
<dbReference type="NCBIfam" id="TIGR01484">
    <property type="entry name" value="HAD-SF-IIB"/>
    <property type="match status" value="1"/>
</dbReference>
<dbReference type="InterPro" id="IPR006379">
    <property type="entry name" value="HAD-SF_hydro_IIB"/>
</dbReference>
<evidence type="ECO:0000313" key="7">
    <source>
        <dbReference type="Proteomes" id="UP000077875"/>
    </source>
</evidence>
<dbReference type="InterPro" id="IPR036412">
    <property type="entry name" value="HAD-like_sf"/>
</dbReference>
<protein>
    <submittedName>
        <fullName evidence="6">Haloacid dehalogenase</fullName>
    </submittedName>
</protein>
<organism evidence="6 7">
    <name type="scientific">Halotalea alkalilenta</name>
    <dbReference type="NCBI Taxonomy" id="376489"/>
    <lineage>
        <taxon>Bacteria</taxon>
        <taxon>Pseudomonadati</taxon>
        <taxon>Pseudomonadota</taxon>
        <taxon>Gammaproteobacteria</taxon>
        <taxon>Oceanospirillales</taxon>
        <taxon>Halomonadaceae</taxon>
        <taxon>Halotalea</taxon>
    </lineage>
</organism>
<dbReference type="Gene3D" id="3.30.1240.10">
    <property type="match status" value="1"/>
</dbReference>
<dbReference type="Pfam" id="PF08282">
    <property type="entry name" value="Hydrolase_3"/>
    <property type="match status" value="1"/>
</dbReference>
<dbReference type="Proteomes" id="UP000077875">
    <property type="component" value="Chromosome"/>
</dbReference>
<dbReference type="SUPFAM" id="SSF56784">
    <property type="entry name" value="HAD-like"/>
    <property type="match status" value="1"/>
</dbReference>
<evidence type="ECO:0000256" key="1">
    <source>
        <dbReference type="ARBA" id="ARBA00001946"/>
    </source>
</evidence>
<dbReference type="PANTHER" id="PTHR47267">
    <property type="match status" value="1"/>
</dbReference>
<dbReference type="KEGG" id="haa:A5892_13965"/>
<dbReference type="AlphaFoldDB" id="A0A172YGV1"/>
<evidence type="ECO:0000256" key="3">
    <source>
        <dbReference type="ARBA" id="ARBA00022801"/>
    </source>
</evidence>
<gene>
    <name evidence="6" type="ORF">A5892_13965</name>
</gene>
<evidence type="ECO:0000256" key="5">
    <source>
        <dbReference type="ARBA" id="ARBA00034778"/>
    </source>
</evidence>
<keyword evidence="4" id="KW-0460">Magnesium</keyword>
<keyword evidence="3" id="KW-0378">Hydrolase</keyword>
<name>A0A172YGV1_9GAMM</name>
<dbReference type="SFLD" id="SFLDG01140">
    <property type="entry name" value="C2.B:_Phosphomannomutase_and_P"/>
    <property type="match status" value="1"/>
</dbReference>
<keyword evidence="2" id="KW-0479">Metal-binding</keyword>
<sequence length="268" mass="29751">MNIDALIVSDLDNTLLNTDHRLDPLTIETFQEMERRGAVLAIASGRHYRDIRAVREQLGVDAYIISTNGAHLYDRRDRLVSERLLPATLVHDLTLLDKPDSVRLNVYTGSGWLIDAPDQRLLAFHHSTGFVYEVDPALRGKARDDVGKVLFIGDPSELAPIEREVRERFGGQAHVTYSLPDSLEVMARDVNKGRALGVLLEILGMTPAQCVAFGDNLNDVEMLELAEGACVMENANPLLFEALPHAKVIGHHDQAGVARELRSRFALD</sequence>
<dbReference type="CDD" id="cd07516">
    <property type="entry name" value="HAD_Pase"/>
    <property type="match status" value="1"/>
</dbReference>
<dbReference type="EMBL" id="CP015243">
    <property type="protein sequence ID" value="ANF58437.1"/>
    <property type="molecule type" value="Genomic_DNA"/>
</dbReference>
<evidence type="ECO:0000313" key="6">
    <source>
        <dbReference type="EMBL" id="ANF58437.1"/>
    </source>
</evidence>
<dbReference type="SFLD" id="SFLDS00003">
    <property type="entry name" value="Haloacid_Dehalogenase"/>
    <property type="match status" value="1"/>
</dbReference>
<dbReference type="NCBIfam" id="TIGR00099">
    <property type="entry name" value="Cof-subfamily"/>
    <property type="match status" value="1"/>
</dbReference>
<dbReference type="InterPro" id="IPR000150">
    <property type="entry name" value="Cof"/>
</dbReference>
<keyword evidence="7" id="KW-1185">Reference proteome</keyword>
<dbReference type="InterPro" id="IPR023214">
    <property type="entry name" value="HAD_sf"/>
</dbReference>
<dbReference type="RefSeq" id="WP_064123314.1">
    <property type="nucleotide sequence ID" value="NZ_CP015243.1"/>
</dbReference>
<evidence type="ECO:0000256" key="4">
    <source>
        <dbReference type="ARBA" id="ARBA00022842"/>
    </source>
</evidence>
<dbReference type="Gene3D" id="3.40.50.1000">
    <property type="entry name" value="HAD superfamily/HAD-like"/>
    <property type="match status" value="1"/>
</dbReference>
<reference evidence="6 7" key="1">
    <citation type="submission" date="2016-04" db="EMBL/GenBank/DDBJ databases">
        <title>Complete Genome Sequence of Halotalea alkalilenta IHB B 13600.</title>
        <authorList>
            <person name="Swarnkar M.K."/>
            <person name="Sharma A."/>
            <person name="Kaushal K."/>
            <person name="Soni R."/>
            <person name="Rana S."/>
            <person name="Singh A.K."/>
            <person name="Gulati A."/>
        </authorList>
    </citation>
    <scope>NUCLEOTIDE SEQUENCE [LARGE SCALE GENOMIC DNA]</scope>
    <source>
        <strain evidence="6 7">IHB B 13600</strain>
    </source>
</reference>
<accession>A0A172YGV1</accession>
<evidence type="ECO:0000256" key="2">
    <source>
        <dbReference type="ARBA" id="ARBA00022723"/>
    </source>
</evidence>
<comment type="cofactor">
    <cofactor evidence="1">
        <name>Mg(2+)</name>
        <dbReference type="ChEBI" id="CHEBI:18420"/>
    </cofactor>
</comment>
<dbReference type="PANTHER" id="PTHR47267:SF4">
    <property type="entry name" value="PYRIDOXAL PHOSPHATE PHOSPHATASE YIGL"/>
    <property type="match status" value="1"/>
</dbReference>
<dbReference type="GO" id="GO:0000287">
    <property type="term" value="F:magnesium ion binding"/>
    <property type="evidence" value="ECO:0007669"/>
    <property type="project" value="UniProtKB-ARBA"/>
</dbReference>
<dbReference type="GO" id="GO:0016791">
    <property type="term" value="F:phosphatase activity"/>
    <property type="evidence" value="ECO:0007669"/>
    <property type="project" value="UniProtKB-ARBA"/>
</dbReference>